<evidence type="ECO:0000259" key="9">
    <source>
        <dbReference type="PROSITE" id="PS51379"/>
    </source>
</evidence>
<keyword evidence="11" id="KW-1185">Reference proteome</keyword>
<keyword evidence="8" id="KW-0472">Membrane</keyword>
<dbReference type="GO" id="GO:0046872">
    <property type="term" value="F:metal ion binding"/>
    <property type="evidence" value="ECO:0007669"/>
    <property type="project" value="UniProtKB-KW"/>
</dbReference>
<keyword evidence="6" id="KW-0408">Iron</keyword>
<keyword evidence="8" id="KW-1133">Transmembrane helix</keyword>
<sequence>MRRIPGAEAVERKGWWRAHRYLLLRRLSQLTVMGLFLIGPWFGLWLFEGNLSSSRVMDTIPLTDPFVLLQLLAAGHWPLLTAWLGALMVLAGYALVGGRVFCSWVCPLNPVTDGAAWLRRRLGLRQGSGLSNRLRYWLLATLLVVPLIGGVVVWESVNPVSLLHRGLLFGMGWGWLLIVALFLFDTFVVDRGWCGHLCPQGAFWGLVNRLRPIQVTAANRQQCTSCMDCYAVCPEPQVLKGPVHGARRGVGPEIEMTDCSHCGRCIDVCSEDVFSFTTRFAKKAENKT</sequence>
<organism evidence="10 11">
    <name type="scientific">Zobellella taiwanensis</name>
    <dbReference type="NCBI Taxonomy" id="347535"/>
    <lineage>
        <taxon>Bacteria</taxon>
        <taxon>Pseudomonadati</taxon>
        <taxon>Pseudomonadota</taxon>
        <taxon>Gammaproteobacteria</taxon>
        <taxon>Aeromonadales</taxon>
        <taxon>Aeromonadaceae</taxon>
        <taxon>Zobellella</taxon>
    </lineage>
</organism>
<accession>A0A2P7QHU5</accession>
<feature type="transmembrane region" description="Helical" evidence="8">
    <location>
        <begin position="27"/>
        <end position="47"/>
    </location>
</feature>
<evidence type="ECO:0000256" key="4">
    <source>
        <dbReference type="ARBA" id="ARBA00022737"/>
    </source>
</evidence>
<evidence type="ECO:0000256" key="8">
    <source>
        <dbReference type="SAM" id="Phobius"/>
    </source>
</evidence>
<dbReference type="EMBL" id="PXYH01000027">
    <property type="protein sequence ID" value="PSJ37515.1"/>
    <property type="molecule type" value="Genomic_DNA"/>
</dbReference>
<proteinExistence type="predicted"/>
<evidence type="ECO:0000256" key="6">
    <source>
        <dbReference type="ARBA" id="ARBA00023004"/>
    </source>
</evidence>
<dbReference type="Proteomes" id="UP000242181">
    <property type="component" value="Unassembled WGS sequence"/>
</dbReference>
<dbReference type="GO" id="GO:0005886">
    <property type="term" value="C:plasma membrane"/>
    <property type="evidence" value="ECO:0007669"/>
    <property type="project" value="TreeGrafter"/>
</dbReference>
<name>A0A2P7QHU5_9GAMM</name>
<evidence type="ECO:0000256" key="5">
    <source>
        <dbReference type="ARBA" id="ARBA00022982"/>
    </source>
</evidence>
<gene>
    <name evidence="10" type="ORF">C7I36_15485</name>
</gene>
<dbReference type="GO" id="GO:0051539">
    <property type="term" value="F:4 iron, 4 sulfur cluster binding"/>
    <property type="evidence" value="ECO:0007669"/>
    <property type="project" value="UniProtKB-KW"/>
</dbReference>
<dbReference type="PANTHER" id="PTHR30176">
    <property type="entry name" value="FERREDOXIN-TYPE PROTEIN NAPH"/>
    <property type="match status" value="1"/>
</dbReference>
<dbReference type="Pfam" id="PF12801">
    <property type="entry name" value="Fer4_5"/>
    <property type="match status" value="2"/>
</dbReference>
<dbReference type="Gene3D" id="3.30.70.20">
    <property type="match status" value="1"/>
</dbReference>
<feature type="transmembrane region" description="Helical" evidence="8">
    <location>
        <begin position="134"/>
        <end position="154"/>
    </location>
</feature>
<dbReference type="InterPro" id="IPR017900">
    <property type="entry name" value="4Fe4S_Fe_S_CS"/>
</dbReference>
<evidence type="ECO:0000313" key="10">
    <source>
        <dbReference type="EMBL" id="PSJ37515.1"/>
    </source>
</evidence>
<feature type="domain" description="4Fe-4S ferredoxin-type" evidence="9">
    <location>
        <begin position="250"/>
        <end position="279"/>
    </location>
</feature>
<dbReference type="InterPro" id="IPR051684">
    <property type="entry name" value="Electron_Trans/Redox"/>
</dbReference>
<evidence type="ECO:0000256" key="2">
    <source>
        <dbReference type="ARBA" id="ARBA00022485"/>
    </source>
</evidence>
<dbReference type="NCBIfam" id="NF007013">
    <property type="entry name" value="PRK09477.1"/>
    <property type="match status" value="1"/>
</dbReference>
<keyword evidence="1" id="KW-0813">Transport</keyword>
<evidence type="ECO:0000313" key="11">
    <source>
        <dbReference type="Proteomes" id="UP000242181"/>
    </source>
</evidence>
<keyword evidence="7" id="KW-0411">Iron-sulfur</keyword>
<keyword evidence="4" id="KW-0677">Repeat</keyword>
<keyword evidence="8" id="KW-0812">Transmembrane</keyword>
<dbReference type="PROSITE" id="PS00198">
    <property type="entry name" value="4FE4S_FER_1"/>
    <property type="match status" value="1"/>
</dbReference>
<dbReference type="OrthoDB" id="9806398at2"/>
<dbReference type="RefSeq" id="WP_106454588.1">
    <property type="nucleotide sequence ID" value="NZ_PXYH01000027.1"/>
</dbReference>
<dbReference type="PANTHER" id="PTHR30176:SF3">
    <property type="entry name" value="FERREDOXIN-TYPE PROTEIN NAPH"/>
    <property type="match status" value="1"/>
</dbReference>
<evidence type="ECO:0000256" key="1">
    <source>
        <dbReference type="ARBA" id="ARBA00022448"/>
    </source>
</evidence>
<dbReference type="InterPro" id="IPR011886">
    <property type="entry name" value="NapH_MauN"/>
</dbReference>
<reference evidence="10 11" key="1">
    <citation type="submission" date="2018-03" db="EMBL/GenBank/DDBJ databases">
        <title>The draft genome of Zobellella taiwanensis JCM 13381.</title>
        <authorList>
            <person name="Liu L."/>
            <person name="Li L."/>
            <person name="Wang T."/>
            <person name="Zhang X."/>
            <person name="Liang L."/>
        </authorList>
    </citation>
    <scope>NUCLEOTIDE SEQUENCE [LARGE SCALE GENOMIC DNA]</scope>
    <source>
        <strain evidence="10 11">JCM 13381</strain>
    </source>
</reference>
<keyword evidence="2" id="KW-0004">4Fe-4S</keyword>
<evidence type="ECO:0000256" key="3">
    <source>
        <dbReference type="ARBA" id="ARBA00022723"/>
    </source>
</evidence>
<dbReference type="AlphaFoldDB" id="A0A2P7QHU5"/>
<keyword evidence="3" id="KW-0479">Metal-binding</keyword>
<keyword evidence="5" id="KW-0249">Electron transport</keyword>
<dbReference type="SUPFAM" id="SSF54862">
    <property type="entry name" value="4Fe-4S ferredoxins"/>
    <property type="match status" value="1"/>
</dbReference>
<protein>
    <submittedName>
        <fullName evidence="10">Quinol dehydrogenase ferredoxin subunit NapH</fullName>
    </submittedName>
</protein>
<comment type="caution">
    <text evidence="10">The sequence shown here is derived from an EMBL/GenBank/DDBJ whole genome shotgun (WGS) entry which is preliminary data.</text>
</comment>
<dbReference type="NCBIfam" id="TIGR02163">
    <property type="entry name" value="napH"/>
    <property type="match status" value="1"/>
</dbReference>
<evidence type="ECO:0000256" key="7">
    <source>
        <dbReference type="ARBA" id="ARBA00023014"/>
    </source>
</evidence>
<feature type="domain" description="4Fe-4S ferredoxin-type" evidence="9">
    <location>
        <begin position="214"/>
        <end position="244"/>
    </location>
</feature>
<dbReference type="Pfam" id="PF12838">
    <property type="entry name" value="Fer4_7"/>
    <property type="match status" value="1"/>
</dbReference>
<feature type="transmembrane region" description="Helical" evidence="8">
    <location>
        <begin position="166"/>
        <end position="184"/>
    </location>
</feature>
<dbReference type="InterPro" id="IPR017896">
    <property type="entry name" value="4Fe4S_Fe-S-bd"/>
</dbReference>
<dbReference type="PROSITE" id="PS51379">
    <property type="entry name" value="4FE4S_FER_2"/>
    <property type="match status" value="2"/>
</dbReference>
<feature type="transmembrane region" description="Helical" evidence="8">
    <location>
        <begin position="67"/>
        <end position="96"/>
    </location>
</feature>